<feature type="compositionally biased region" description="Basic and acidic residues" evidence="1">
    <location>
        <begin position="75"/>
        <end position="92"/>
    </location>
</feature>
<organism evidence="2 3">
    <name type="scientific">Verticillium longisporum</name>
    <name type="common">Verticillium dahliae var. longisporum</name>
    <dbReference type="NCBI Taxonomy" id="100787"/>
    <lineage>
        <taxon>Eukaryota</taxon>
        <taxon>Fungi</taxon>
        <taxon>Dikarya</taxon>
        <taxon>Ascomycota</taxon>
        <taxon>Pezizomycotina</taxon>
        <taxon>Sordariomycetes</taxon>
        <taxon>Hypocreomycetidae</taxon>
        <taxon>Glomerellales</taxon>
        <taxon>Plectosphaerellaceae</taxon>
        <taxon>Verticillium</taxon>
    </lineage>
</organism>
<dbReference type="STRING" id="100787.A0A0G4KH17"/>
<accession>A0A0G4KH17</accession>
<feature type="compositionally biased region" description="Basic and acidic residues" evidence="1">
    <location>
        <begin position="832"/>
        <end position="844"/>
    </location>
</feature>
<proteinExistence type="predicted"/>
<feature type="compositionally biased region" description="Basic and acidic residues" evidence="1">
    <location>
        <begin position="814"/>
        <end position="824"/>
    </location>
</feature>
<feature type="compositionally biased region" description="Polar residues" evidence="1">
    <location>
        <begin position="522"/>
        <end position="536"/>
    </location>
</feature>
<keyword evidence="3" id="KW-1185">Reference proteome</keyword>
<feature type="compositionally biased region" description="Basic and acidic residues" evidence="1">
    <location>
        <begin position="661"/>
        <end position="682"/>
    </location>
</feature>
<dbReference type="EMBL" id="CVQH01001113">
    <property type="protein sequence ID" value="CRJ96026.1"/>
    <property type="molecule type" value="Genomic_DNA"/>
</dbReference>
<feature type="region of interest" description="Disordered" evidence="1">
    <location>
        <begin position="351"/>
        <end position="684"/>
    </location>
</feature>
<sequence>MEAAATKVHNLAKSALPERPYHLAKSIDQRYRVPPDKLKLLEEEEVRALQYMTLLADVDRGLLLTRPYYDMREEPSNAHAARDPVVKTDRKVTKLSLSDYKNKQKRVSPSPPDSASAARAPEARRDPSDGSRAPRAGEPTRDGRGARPPNGTHEERSHKLDARGHSSQDATTSPEKRRRQQEAEALARLPKKPPIDANAPLEDRSRTPRDDNPRRKEPQSSQDRTTSRDPKIGTPSTLPNGRAILKSTIGSQHSSTPSAAATKVHNLAKSALPKQPYHLAKSIDQRYRVPPDKLELHEEKEVRALQYMTLLADVDRGLLLTRPYYDMREEPSNAHAARDPVVKTDRKVTKLSLSDYKNKQKRVSPSPPDSASAARAPEARRDPSDGSRAPRAGEPTRDGRGARPPNGAHEERSHKLDARGHSSQDTTTSPEKRRRQQEAEALARLPKKPPIDANAPLEDRSRTPRDDNPRRKEPQSSQDRTASRDPKIGTLSTLPNGRAILKSTIGSQHSSTPSGRPRGDSLNGQRSSSSTMNRTALSKRDAPPSKSTVPPLLSPLHFPMEEADSQPTERRRRDGIDDPLRSVQQKPTRTAPPAPVLSKKERSPQKIPALLSPTLPPALEEELARFKDTPTATKTARLPDPAVNSKSNKLLRRADDDDEEQIRVSTKDKERNRDRDRDRNGQERFIVTLKCGRKHSKTLKRILALPPSKKERPRSASLEAAPIIARKRPASSVEDVRDSIAVKRPRTSDMASSSRLVTPSTPAKTATAMSRGASNNSQGNTPGEMNSVTPGDRPPTRQEPREPVNPATIRKLRDRYERYKDLGGRLKHRRDAMKSNRDRAPSESDQKLSIALCLESAMAYMVSFRAVFDSRRLENKAQDPNTWDTILPLLGTLQRDVGDGRHRVLDALHLQLKGVILEELIKCYWSLDPASSAVRLMHFERLRANIWKSAYDAVERVDDPHMRCNLGPWTSAEEAIALGLRTVRRWAADEGVDWRPELSPQTNGL</sequence>
<feature type="compositionally biased region" description="Basic and acidic residues" evidence="1">
    <location>
        <begin position="201"/>
        <end position="218"/>
    </location>
</feature>
<feature type="compositionally biased region" description="Polar residues" evidence="1">
    <location>
        <begin position="504"/>
        <end position="514"/>
    </location>
</feature>
<feature type="compositionally biased region" description="Basic and acidic residues" evidence="1">
    <location>
        <begin position="567"/>
        <end position="580"/>
    </location>
</feature>
<feature type="compositionally biased region" description="Basic and acidic residues" evidence="1">
    <location>
        <begin position="408"/>
        <end position="422"/>
    </location>
</feature>
<feature type="compositionally biased region" description="Basic and acidic residues" evidence="1">
    <location>
        <begin position="457"/>
        <end position="474"/>
    </location>
</feature>
<dbReference type="AlphaFoldDB" id="A0A0G4KH17"/>
<reference evidence="2 3" key="1">
    <citation type="submission" date="2015-05" db="EMBL/GenBank/DDBJ databases">
        <authorList>
            <person name="Wang D.B."/>
            <person name="Wang M."/>
        </authorList>
    </citation>
    <scope>NUCLEOTIDE SEQUENCE [LARGE SCALE GENOMIC DNA]</scope>
    <source>
        <strain evidence="2">VL1</strain>
    </source>
</reference>
<evidence type="ECO:0000313" key="3">
    <source>
        <dbReference type="Proteomes" id="UP000044602"/>
    </source>
</evidence>
<feature type="compositionally biased region" description="Polar residues" evidence="1">
    <location>
        <begin position="749"/>
        <end position="789"/>
    </location>
</feature>
<dbReference type="Proteomes" id="UP000044602">
    <property type="component" value="Unassembled WGS sequence"/>
</dbReference>
<protein>
    <submittedName>
        <fullName evidence="2">Uncharacterized protein</fullName>
    </submittedName>
</protein>
<feature type="compositionally biased region" description="Basic and acidic residues" evidence="1">
    <location>
        <begin position="152"/>
        <end position="166"/>
    </location>
</feature>
<feature type="region of interest" description="Disordered" evidence="1">
    <location>
        <begin position="705"/>
        <end position="844"/>
    </location>
</feature>
<evidence type="ECO:0000256" key="1">
    <source>
        <dbReference type="SAM" id="MobiDB-lite"/>
    </source>
</evidence>
<gene>
    <name evidence="2" type="ORF">BN1708_002094</name>
</gene>
<evidence type="ECO:0000313" key="2">
    <source>
        <dbReference type="EMBL" id="CRJ96026.1"/>
    </source>
</evidence>
<name>A0A0G4KH17_VERLO</name>
<feature type="region of interest" description="Disordered" evidence="1">
    <location>
        <begin position="75"/>
        <end position="244"/>
    </location>
</feature>